<dbReference type="AlphaFoldDB" id="A0A813KJN8"/>
<gene>
    <name evidence="2" type="ORF">PGLA2088_LOCUS31780</name>
</gene>
<feature type="region of interest" description="Disordered" evidence="1">
    <location>
        <begin position="54"/>
        <end position="75"/>
    </location>
</feature>
<reference evidence="2" key="1">
    <citation type="submission" date="2021-02" db="EMBL/GenBank/DDBJ databases">
        <authorList>
            <person name="Dougan E. K."/>
            <person name="Rhodes N."/>
            <person name="Thang M."/>
            <person name="Chan C."/>
        </authorList>
    </citation>
    <scope>NUCLEOTIDE SEQUENCE</scope>
</reference>
<feature type="region of interest" description="Disordered" evidence="1">
    <location>
        <begin position="213"/>
        <end position="237"/>
    </location>
</feature>
<evidence type="ECO:0000256" key="1">
    <source>
        <dbReference type="SAM" id="MobiDB-lite"/>
    </source>
</evidence>
<dbReference type="EMBL" id="CAJNNW010029587">
    <property type="protein sequence ID" value="CAE8700778.1"/>
    <property type="molecule type" value="Genomic_DNA"/>
</dbReference>
<feature type="compositionally biased region" description="Low complexity" evidence="1">
    <location>
        <begin position="58"/>
        <end position="68"/>
    </location>
</feature>
<organism evidence="2 3">
    <name type="scientific">Polarella glacialis</name>
    <name type="common">Dinoflagellate</name>
    <dbReference type="NCBI Taxonomy" id="89957"/>
    <lineage>
        <taxon>Eukaryota</taxon>
        <taxon>Sar</taxon>
        <taxon>Alveolata</taxon>
        <taxon>Dinophyceae</taxon>
        <taxon>Suessiales</taxon>
        <taxon>Suessiaceae</taxon>
        <taxon>Polarella</taxon>
    </lineage>
</organism>
<feature type="compositionally biased region" description="Basic and acidic residues" evidence="1">
    <location>
        <begin position="216"/>
        <end position="237"/>
    </location>
</feature>
<feature type="compositionally biased region" description="Gly residues" evidence="1">
    <location>
        <begin position="385"/>
        <end position="396"/>
    </location>
</feature>
<proteinExistence type="predicted"/>
<evidence type="ECO:0000313" key="3">
    <source>
        <dbReference type="Proteomes" id="UP000626109"/>
    </source>
</evidence>
<name>A0A813KJN8_POLGL</name>
<feature type="region of interest" description="Disordered" evidence="1">
    <location>
        <begin position="625"/>
        <end position="649"/>
    </location>
</feature>
<evidence type="ECO:0000313" key="2">
    <source>
        <dbReference type="EMBL" id="CAE8700778.1"/>
    </source>
</evidence>
<accession>A0A813KJN8</accession>
<feature type="region of interest" description="Disordered" evidence="1">
    <location>
        <begin position="385"/>
        <end position="417"/>
    </location>
</feature>
<dbReference type="Proteomes" id="UP000626109">
    <property type="component" value="Unassembled WGS sequence"/>
</dbReference>
<feature type="non-terminal residue" evidence="2">
    <location>
        <position position="668"/>
    </location>
</feature>
<feature type="compositionally biased region" description="Low complexity" evidence="1">
    <location>
        <begin position="626"/>
        <end position="636"/>
    </location>
</feature>
<comment type="caution">
    <text evidence="2">The sequence shown here is derived from an EMBL/GenBank/DDBJ whole genome shotgun (WGS) entry which is preliminary data.</text>
</comment>
<protein>
    <submittedName>
        <fullName evidence="2">Uncharacterized protein</fullName>
    </submittedName>
</protein>
<sequence length="668" mass="71046">MSPLLADVIPTAMVPAAASAPAWLATAATAAGAVNHVAKETRYIKREAVEGVHGWLQESTEPATTTATDPEEEEGEEEQLRRLSYAEDSKLAAVFSEWSELLLEAARVKVRKRRAVSAEDYVEAGRLKRVGVDLDIQMATASARAHLDTVDTVANFRRQLEEKKRQAVAREDYGEAGRLKTLLLEADSLGAMEDGPALSQEAKAELQTALQNQKNGLEHEQKRRKREAPGDVRKDVEPEGCRLNLPICSLLLTEPSAHGGNSSSPASAVSDEDFRSMSNQELWQKSWDLTWRQADATGQSGDQAKVYAAARQTWKAWMAQRDGKEPRKYPLAEPAVDALRRCAKSRLRMPDATRSASCLLMRGNFETYAESLGLCSGGAEGGDGGHLGGERGGVTGPTGYAAEDTDTGSGPGSGGDDAAAPLLPPAELVRRWEAEDLGAKRELDAITLAMTRIAAELRGSLLGLLPKSMPEPVGHDLAEAVATALPSLVAICADALDGGGGSGERSAAAEAAERAWAGEEASLLEAFPELADCFLSSAVSNELEQSEAGSGVSHFGGELPWLIVSGEDEAQDQAALSQILARLEQINSGLLGGESADQQSANALSDNLQTQSPWLLTTQALQPPGTAAMMTATSSSWADPSLDRSDSSSLAQLELQVQQLMAENQELE</sequence>